<dbReference type="STRING" id="51670.SAMN04488557_0773"/>
<organism evidence="10 11">
    <name type="scientific">Hyphomicrobium facile</name>
    <dbReference type="NCBI Taxonomy" id="51670"/>
    <lineage>
        <taxon>Bacteria</taxon>
        <taxon>Pseudomonadati</taxon>
        <taxon>Pseudomonadota</taxon>
        <taxon>Alphaproteobacteria</taxon>
        <taxon>Hyphomicrobiales</taxon>
        <taxon>Hyphomicrobiaceae</taxon>
        <taxon>Hyphomicrobium</taxon>
    </lineage>
</organism>
<protein>
    <recommendedName>
        <fullName evidence="9">Ferric uptake regulation protein</fullName>
    </recommendedName>
</protein>
<evidence type="ECO:0000256" key="5">
    <source>
        <dbReference type="ARBA" id="ARBA00023125"/>
    </source>
</evidence>
<feature type="binding site" evidence="7">
    <location>
        <position position="88"/>
    </location>
    <ligand>
        <name>Zn(2+)</name>
        <dbReference type="ChEBI" id="CHEBI:29105"/>
    </ligand>
</feature>
<keyword evidence="3 7" id="KW-0862">Zinc</keyword>
<dbReference type="SUPFAM" id="SSF46785">
    <property type="entry name" value="Winged helix' DNA-binding domain"/>
    <property type="match status" value="1"/>
</dbReference>
<comment type="similarity">
    <text evidence="1 9">Belongs to the Fur family.</text>
</comment>
<dbReference type="PANTHER" id="PTHR33202:SF6">
    <property type="entry name" value="ZINC UPTAKE REGULATION PROTEIN"/>
    <property type="match status" value="1"/>
</dbReference>
<comment type="cofactor">
    <cofactor evidence="7">
        <name>Zn(2+)</name>
        <dbReference type="ChEBI" id="CHEBI:29105"/>
    </cofactor>
    <text evidence="7">Binds 1 zinc ion per subunit.</text>
</comment>
<proteinExistence type="inferred from homology"/>
<dbReference type="Pfam" id="PF01475">
    <property type="entry name" value="FUR"/>
    <property type="match status" value="1"/>
</dbReference>
<dbReference type="OrthoDB" id="9801127at2"/>
<keyword evidence="6 9" id="KW-0804">Transcription</keyword>
<gene>
    <name evidence="9" type="primary">fur</name>
    <name evidence="10" type="ORF">SAMN04488557_0773</name>
</gene>
<sequence length="141" mass="15275">MAKKPTKRRSAADQDKIIVEALRGVGRPLSAYELIEEVRGKGVSAPPTVYRALQRLIEDGLAHRLESLNAFVACDHPHHHGKAVFAICDACGSVKEFDNPAAVKSLQAWAGKNDFKIRSMTMEIRGRCGDCSTDTAAEGNG</sequence>
<dbReference type="InterPro" id="IPR036390">
    <property type="entry name" value="WH_DNA-bd_sf"/>
</dbReference>
<dbReference type="Gene3D" id="1.10.10.10">
    <property type="entry name" value="Winged helix-like DNA-binding domain superfamily/Winged helix DNA-binding domain"/>
    <property type="match status" value="1"/>
</dbReference>
<dbReference type="InterPro" id="IPR002481">
    <property type="entry name" value="FUR"/>
</dbReference>
<accession>A0A1I7MYL1</accession>
<evidence type="ECO:0000256" key="9">
    <source>
        <dbReference type="RuleBase" id="RU364037"/>
    </source>
</evidence>
<evidence type="ECO:0000256" key="3">
    <source>
        <dbReference type="ARBA" id="ARBA00022833"/>
    </source>
</evidence>
<dbReference type="EMBL" id="FPCH01000001">
    <property type="protein sequence ID" value="SFV27492.1"/>
    <property type="molecule type" value="Genomic_DNA"/>
</dbReference>
<evidence type="ECO:0000313" key="10">
    <source>
        <dbReference type="EMBL" id="SFV27492.1"/>
    </source>
</evidence>
<dbReference type="AlphaFoldDB" id="A0A1I7MYL1"/>
<dbReference type="InterPro" id="IPR043135">
    <property type="entry name" value="Fur_C"/>
</dbReference>
<evidence type="ECO:0000256" key="2">
    <source>
        <dbReference type="ARBA" id="ARBA00022491"/>
    </source>
</evidence>
<dbReference type="Gene3D" id="3.30.1490.190">
    <property type="match status" value="1"/>
</dbReference>
<keyword evidence="2 9" id="KW-0678">Repressor</keyword>
<dbReference type="RefSeq" id="WP_092866253.1">
    <property type="nucleotide sequence ID" value="NZ_FPCH01000001.1"/>
</dbReference>
<comment type="cofactor">
    <cofactor evidence="8">
        <name>Mn(2+)</name>
        <dbReference type="ChEBI" id="CHEBI:29035"/>
    </cofactor>
    <cofactor evidence="8">
        <name>Fe(2+)</name>
        <dbReference type="ChEBI" id="CHEBI:29033"/>
    </cofactor>
    <text evidence="8">Binds 1 Mn(2+) or Fe(2+) ion per subunit.</text>
</comment>
<reference evidence="11" key="1">
    <citation type="submission" date="2016-10" db="EMBL/GenBank/DDBJ databases">
        <authorList>
            <person name="Varghese N."/>
            <person name="Submissions S."/>
        </authorList>
    </citation>
    <scope>NUCLEOTIDE SEQUENCE [LARGE SCALE GENOMIC DNA]</scope>
    <source>
        <strain evidence="11">DSM 1565</strain>
    </source>
</reference>
<dbReference type="PANTHER" id="PTHR33202">
    <property type="entry name" value="ZINC UPTAKE REGULATION PROTEIN"/>
    <property type="match status" value="1"/>
</dbReference>
<name>A0A1I7MYL1_9HYPH</name>
<comment type="subcellular location">
    <subcellularLocation>
        <location evidence="9">Cytoplasm</location>
    </subcellularLocation>
</comment>
<dbReference type="GO" id="GO:0045892">
    <property type="term" value="P:negative regulation of DNA-templated transcription"/>
    <property type="evidence" value="ECO:0007669"/>
    <property type="project" value="TreeGrafter"/>
</dbReference>
<keyword evidence="9" id="KW-0963">Cytoplasm</keyword>
<comment type="subunit">
    <text evidence="9">Homodimer.</text>
</comment>
<keyword evidence="5 9" id="KW-0238">DNA-binding</keyword>
<keyword evidence="7 9" id="KW-0479">Metal-binding</keyword>
<keyword evidence="4 9" id="KW-0805">Transcription regulation</keyword>
<dbReference type="GO" id="GO:0003700">
    <property type="term" value="F:DNA-binding transcription factor activity"/>
    <property type="evidence" value="ECO:0007669"/>
    <property type="project" value="UniProtKB-UniRule"/>
</dbReference>
<feature type="binding site" evidence="8">
    <location>
        <position position="79"/>
    </location>
    <ligand>
        <name>Fe cation</name>
        <dbReference type="ChEBI" id="CHEBI:24875"/>
    </ligand>
</feature>
<dbReference type="InterPro" id="IPR036388">
    <property type="entry name" value="WH-like_DNA-bd_sf"/>
</dbReference>
<evidence type="ECO:0000256" key="1">
    <source>
        <dbReference type="ARBA" id="ARBA00007957"/>
    </source>
</evidence>
<feature type="binding site" evidence="7">
    <location>
        <position position="131"/>
    </location>
    <ligand>
        <name>Zn(2+)</name>
        <dbReference type="ChEBI" id="CHEBI:29105"/>
    </ligand>
</feature>
<keyword evidence="8 9" id="KW-0408">Iron</keyword>
<evidence type="ECO:0000256" key="7">
    <source>
        <dbReference type="PIRSR" id="PIRSR602481-1"/>
    </source>
</evidence>
<keyword evidence="11" id="KW-1185">Reference proteome</keyword>
<evidence type="ECO:0000256" key="4">
    <source>
        <dbReference type="ARBA" id="ARBA00023015"/>
    </source>
</evidence>
<evidence type="ECO:0000256" key="6">
    <source>
        <dbReference type="ARBA" id="ARBA00023163"/>
    </source>
</evidence>
<dbReference type="GO" id="GO:0008270">
    <property type="term" value="F:zinc ion binding"/>
    <property type="evidence" value="ECO:0007669"/>
    <property type="project" value="TreeGrafter"/>
</dbReference>
<evidence type="ECO:0000256" key="8">
    <source>
        <dbReference type="PIRSR" id="PIRSR602481-2"/>
    </source>
</evidence>
<dbReference type="CDD" id="cd07153">
    <property type="entry name" value="Fur_like"/>
    <property type="match status" value="1"/>
</dbReference>
<feature type="binding site" evidence="7">
    <location>
        <position position="91"/>
    </location>
    <ligand>
        <name>Zn(2+)</name>
        <dbReference type="ChEBI" id="CHEBI:29105"/>
    </ligand>
</feature>
<dbReference type="GO" id="GO:0005829">
    <property type="term" value="C:cytosol"/>
    <property type="evidence" value="ECO:0007669"/>
    <property type="project" value="TreeGrafter"/>
</dbReference>
<evidence type="ECO:0000313" key="11">
    <source>
        <dbReference type="Proteomes" id="UP000199423"/>
    </source>
</evidence>
<feature type="binding site" evidence="7">
    <location>
        <position position="128"/>
    </location>
    <ligand>
        <name>Zn(2+)</name>
        <dbReference type="ChEBI" id="CHEBI:29105"/>
    </ligand>
</feature>
<dbReference type="Proteomes" id="UP000199423">
    <property type="component" value="Unassembled WGS sequence"/>
</dbReference>
<dbReference type="GO" id="GO:0000976">
    <property type="term" value="F:transcription cis-regulatory region binding"/>
    <property type="evidence" value="ECO:0007669"/>
    <property type="project" value="TreeGrafter"/>
</dbReference>
<dbReference type="GO" id="GO:1900376">
    <property type="term" value="P:regulation of secondary metabolite biosynthetic process"/>
    <property type="evidence" value="ECO:0007669"/>
    <property type="project" value="TreeGrafter"/>
</dbReference>